<feature type="compositionally biased region" description="Basic and acidic residues" evidence="1">
    <location>
        <begin position="99"/>
        <end position="118"/>
    </location>
</feature>
<proteinExistence type="predicted"/>
<feature type="region of interest" description="Disordered" evidence="1">
    <location>
        <begin position="83"/>
        <end position="221"/>
    </location>
</feature>
<evidence type="ECO:0000256" key="1">
    <source>
        <dbReference type="SAM" id="MobiDB-lite"/>
    </source>
</evidence>
<accession>A0ABR1BJM2</accession>
<feature type="compositionally biased region" description="Polar residues" evidence="1">
    <location>
        <begin position="119"/>
        <end position="128"/>
    </location>
</feature>
<feature type="compositionally biased region" description="Basic residues" evidence="1">
    <location>
        <begin position="157"/>
        <end position="170"/>
    </location>
</feature>
<keyword evidence="3" id="KW-1185">Reference proteome</keyword>
<protein>
    <submittedName>
        <fullName evidence="2">Uncharacterized protein</fullName>
    </submittedName>
</protein>
<sequence length="330" mass="37094">MCLPHQENNQTLPMEQSSYGINKYVSFKLLLMGARLATTNRSRLQLKNEKSPFGKETVPNVETPFDAVLMAPPKVHFMERSEEASDFISGKHKQNSKLRTPEKTQKSDSGEKRNDQQKSEVYNKSLINPPTGVLGNPASAKIHNSVPESRKTESSKKREKFKMKRKLRARKTNEGKTTAPAAKEEIKDKALASKKTERTESSSDVKVLSKTTKGGKERSCNKSESYPILETACEDRALLTEAVNRPPPKIDNFFEMANPFENEYDLLDVSDTIFDIANDFPDICLPSKLFARHIEALDAKKPKKGISRESIIEKSAVGPRPESKKDQPVK</sequence>
<feature type="compositionally biased region" description="Basic and acidic residues" evidence="1">
    <location>
        <begin position="301"/>
        <end position="312"/>
    </location>
</feature>
<comment type="caution">
    <text evidence="2">The sequence shown here is derived from an EMBL/GenBank/DDBJ whole genome shotgun (WGS) entry which is preliminary data.</text>
</comment>
<evidence type="ECO:0000313" key="3">
    <source>
        <dbReference type="Proteomes" id="UP001303046"/>
    </source>
</evidence>
<feature type="compositionally biased region" description="Basic and acidic residues" evidence="1">
    <location>
        <begin position="182"/>
        <end position="203"/>
    </location>
</feature>
<reference evidence="2 3" key="1">
    <citation type="submission" date="2023-08" db="EMBL/GenBank/DDBJ databases">
        <title>A Necator americanus chromosomal reference genome.</title>
        <authorList>
            <person name="Ilik V."/>
            <person name="Petrzelkova K.J."/>
            <person name="Pardy F."/>
            <person name="Fuh T."/>
            <person name="Niatou-Singa F.S."/>
            <person name="Gouil Q."/>
            <person name="Baker L."/>
            <person name="Ritchie M.E."/>
            <person name="Jex A.R."/>
            <person name="Gazzola D."/>
            <person name="Li H."/>
            <person name="Toshio Fujiwara R."/>
            <person name="Zhan B."/>
            <person name="Aroian R.V."/>
            <person name="Pafco B."/>
            <person name="Schwarz E.M."/>
        </authorList>
    </citation>
    <scope>NUCLEOTIDE SEQUENCE [LARGE SCALE GENOMIC DNA]</scope>
    <source>
        <strain evidence="2 3">Aroian</strain>
        <tissue evidence="2">Whole animal</tissue>
    </source>
</reference>
<organism evidence="2 3">
    <name type="scientific">Necator americanus</name>
    <name type="common">Human hookworm</name>
    <dbReference type="NCBI Taxonomy" id="51031"/>
    <lineage>
        <taxon>Eukaryota</taxon>
        <taxon>Metazoa</taxon>
        <taxon>Ecdysozoa</taxon>
        <taxon>Nematoda</taxon>
        <taxon>Chromadorea</taxon>
        <taxon>Rhabditida</taxon>
        <taxon>Rhabditina</taxon>
        <taxon>Rhabditomorpha</taxon>
        <taxon>Strongyloidea</taxon>
        <taxon>Ancylostomatidae</taxon>
        <taxon>Bunostominae</taxon>
        <taxon>Necator</taxon>
    </lineage>
</organism>
<evidence type="ECO:0000313" key="2">
    <source>
        <dbReference type="EMBL" id="KAK6725483.1"/>
    </source>
</evidence>
<gene>
    <name evidence="2" type="primary">Necator_chrI.g171</name>
    <name evidence="2" type="ORF">RB195_004050</name>
</gene>
<dbReference type="Proteomes" id="UP001303046">
    <property type="component" value="Unassembled WGS sequence"/>
</dbReference>
<dbReference type="EMBL" id="JAVFWL010000001">
    <property type="protein sequence ID" value="KAK6725483.1"/>
    <property type="molecule type" value="Genomic_DNA"/>
</dbReference>
<feature type="compositionally biased region" description="Basic and acidic residues" evidence="1">
    <location>
        <begin position="321"/>
        <end position="330"/>
    </location>
</feature>
<feature type="region of interest" description="Disordered" evidence="1">
    <location>
        <begin position="301"/>
        <end position="330"/>
    </location>
</feature>
<name>A0ABR1BJM2_NECAM</name>